<accession>A0A2R6S4X0</accession>
<gene>
    <name evidence="17" type="ORF">PHLCEN_2v793</name>
</gene>
<evidence type="ECO:0000256" key="13">
    <source>
        <dbReference type="ARBA" id="ARBA00023140"/>
    </source>
</evidence>
<dbReference type="OrthoDB" id="107372at2759"/>
<dbReference type="Proteomes" id="UP000186601">
    <property type="component" value="Unassembled WGS sequence"/>
</dbReference>
<evidence type="ECO:0000256" key="15">
    <source>
        <dbReference type="ARBA" id="ARBA00034505"/>
    </source>
</evidence>
<keyword evidence="9" id="KW-0862">Zinc</keyword>
<dbReference type="GO" id="GO:0008270">
    <property type="term" value="F:zinc ion binding"/>
    <property type="evidence" value="ECO:0007669"/>
    <property type="project" value="UniProtKB-KW"/>
</dbReference>
<comment type="caution">
    <text evidence="17">The sequence shown here is derived from an EMBL/GenBank/DDBJ whole genome shotgun (WGS) entry which is preliminary data.</text>
</comment>
<evidence type="ECO:0000313" key="18">
    <source>
        <dbReference type="Proteomes" id="UP000186601"/>
    </source>
</evidence>
<dbReference type="Gene3D" id="3.30.40.10">
    <property type="entry name" value="Zinc/RING finger domain, C3HC4 (zinc finger)"/>
    <property type="match status" value="1"/>
</dbReference>
<dbReference type="GO" id="GO:0006513">
    <property type="term" value="P:protein monoubiquitination"/>
    <property type="evidence" value="ECO:0007669"/>
    <property type="project" value="TreeGrafter"/>
</dbReference>
<evidence type="ECO:0000256" key="9">
    <source>
        <dbReference type="ARBA" id="ARBA00022833"/>
    </source>
</evidence>
<keyword evidence="10" id="KW-0653">Protein transport</keyword>
<dbReference type="GO" id="GO:0005778">
    <property type="term" value="C:peroxisomal membrane"/>
    <property type="evidence" value="ECO:0007669"/>
    <property type="project" value="UniProtKB-SubCell"/>
</dbReference>
<evidence type="ECO:0000256" key="5">
    <source>
        <dbReference type="ARBA" id="ARBA00022448"/>
    </source>
</evidence>
<evidence type="ECO:0000313" key="17">
    <source>
        <dbReference type="EMBL" id="PSS37316.1"/>
    </source>
</evidence>
<sequence>MSCSLFPTSAPPPLPVFQSLLVKGPYHPSAPVHLSLSHARQPEATKVVCLVASRAKFGTSLKEFNDDWLNEHTGDVHWLLLDLKNHRSYPPTPAHLTFLLSLFHEALFGEEDFLHLKTTFETSPSLLVLCEPSCFFDGNAEATGKPASLVVFDSGLDQLRLPVLRPVSPLQMEIDEMEDDQPVSPSSYRRESLAFLAQRYFEWIGSIEEGASFAENFYGLKRRRTPVFETERARAAVGGVPDEERLRGREMWRSLVLLIGIPYLRAKAQDYFEALGGGVDHDILDENAATRQQRALTEETTIAKLRRAFKIVYPWINLTFELWLLLYNIAYLFEKTPFYRPWLGWVGVDIRRLGVDDMVCRLQDPDLPLFDVPQRAARLATQRKSPIPDISKGLLARLRRMLLSSPRLLLDSLKVLLPTAIFFVKFLEWWYSPSSPARALSVSPLGPAVPPPRLLSPHPLGLRIDPIKYGECGLCHEQIANATAFPSGYVFCYRCAYDYVQKHGKCPVTLLPARVWQLRKILV</sequence>
<evidence type="ECO:0000259" key="16">
    <source>
        <dbReference type="Pfam" id="PF04757"/>
    </source>
</evidence>
<dbReference type="InterPro" id="IPR006845">
    <property type="entry name" value="Pex_N"/>
</dbReference>
<evidence type="ECO:0000256" key="4">
    <source>
        <dbReference type="ARBA" id="ARBA00018980"/>
    </source>
</evidence>
<dbReference type="InterPro" id="IPR017375">
    <property type="entry name" value="PEX12"/>
</dbReference>
<protein>
    <recommendedName>
        <fullName evidence="4">Peroxisome assembly protein 12</fullName>
    </recommendedName>
    <alternativeName>
        <fullName evidence="14">Peroxin-12</fullName>
    </alternativeName>
</protein>
<evidence type="ECO:0000256" key="7">
    <source>
        <dbReference type="ARBA" id="ARBA00022723"/>
    </source>
</evidence>
<organism evidence="17 18">
    <name type="scientific">Hermanssonia centrifuga</name>
    <dbReference type="NCBI Taxonomy" id="98765"/>
    <lineage>
        <taxon>Eukaryota</taxon>
        <taxon>Fungi</taxon>
        <taxon>Dikarya</taxon>
        <taxon>Basidiomycota</taxon>
        <taxon>Agaricomycotina</taxon>
        <taxon>Agaricomycetes</taxon>
        <taxon>Polyporales</taxon>
        <taxon>Meruliaceae</taxon>
        <taxon>Hermanssonia</taxon>
    </lineage>
</organism>
<evidence type="ECO:0000256" key="11">
    <source>
        <dbReference type="ARBA" id="ARBA00022989"/>
    </source>
</evidence>
<keyword evidence="11" id="KW-1133">Transmembrane helix</keyword>
<keyword evidence="12" id="KW-0472">Membrane</keyword>
<evidence type="ECO:0000256" key="3">
    <source>
        <dbReference type="ARBA" id="ARBA00008704"/>
    </source>
</evidence>
<keyword evidence="8" id="KW-0863">Zinc-finger</keyword>
<evidence type="ECO:0000256" key="10">
    <source>
        <dbReference type="ARBA" id="ARBA00022927"/>
    </source>
</evidence>
<name>A0A2R6S4X0_9APHY</name>
<evidence type="ECO:0000256" key="14">
    <source>
        <dbReference type="ARBA" id="ARBA00029692"/>
    </source>
</evidence>
<comment type="pathway">
    <text evidence="2">Protein modification; protein ubiquitination.</text>
</comment>
<comment type="similarity">
    <text evidence="3">Belongs to the pex2/pex10/pex12 family.</text>
</comment>
<dbReference type="InterPro" id="IPR013083">
    <property type="entry name" value="Znf_RING/FYVE/PHD"/>
</dbReference>
<keyword evidence="7" id="KW-0479">Metal-binding</keyword>
<dbReference type="GO" id="GO:1990429">
    <property type="term" value="C:peroxisomal importomer complex"/>
    <property type="evidence" value="ECO:0007669"/>
    <property type="project" value="TreeGrafter"/>
</dbReference>
<dbReference type="GO" id="GO:0004842">
    <property type="term" value="F:ubiquitin-protein transferase activity"/>
    <property type="evidence" value="ECO:0007669"/>
    <property type="project" value="TreeGrafter"/>
</dbReference>
<evidence type="ECO:0000256" key="2">
    <source>
        <dbReference type="ARBA" id="ARBA00004906"/>
    </source>
</evidence>
<comment type="subunit">
    <text evidence="15">Component of the PEX2-PEX10-PEX12 retrotranslocation channel, composed of PEX2, PEX10 and PEX12.</text>
</comment>
<proteinExistence type="inferred from homology"/>
<evidence type="ECO:0000256" key="12">
    <source>
        <dbReference type="ARBA" id="ARBA00023136"/>
    </source>
</evidence>
<evidence type="ECO:0000256" key="1">
    <source>
        <dbReference type="ARBA" id="ARBA00004585"/>
    </source>
</evidence>
<keyword evidence="6" id="KW-0812">Transmembrane</keyword>
<dbReference type="SUPFAM" id="SSF57850">
    <property type="entry name" value="RING/U-box"/>
    <property type="match status" value="1"/>
</dbReference>
<dbReference type="EMBL" id="MLYV02000057">
    <property type="protein sequence ID" value="PSS37316.1"/>
    <property type="molecule type" value="Genomic_DNA"/>
</dbReference>
<evidence type="ECO:0000256" key="8">
    <source>
        <dbReference type="ARBA" id="ARBA00022771"/>
    </source>
</evidence>
<feature type="domain" description="Pex N-terminal" evidence="16">
    <location>
        <begin position="200"/>
        <end position="432"/>
    </location>
</feature>
<keyword evidence="13" id="KW-0576">Peroxisome</keyword>
<evidence type="ECO:0000256" key="6">
    <source>
        <dbReference type="ARBA" id="ARBA00022692"/>
    </source>
</evidence>
<dbReference type="PANTHER" id="PTHR12888">
    <property type="entry name" value="PEROXISOME ASSEMBLY PROTEIN 12 PEROXIN-12"/>
    <property type="match status" value="1"/>
</dbReference>
<dbReference type="AlphaFoldDB" id="A0A2R6S4X0"/>
<dbReference type="Pfam" id="PF04757">
    <property type="entry name" value="Pex2_Pex12"/>
    <property type="match status" value="1"/>
</dbReference>
<reference evidence="17 18" key="1">
    <citation type="submission" date="2018-02" db="EMBL/GenBank/DDBJ databases">
        <title>Genome sequence of the basidiomycete white-rot fungus Phlebia centrifuga.</title>
        <authorList>
            <person name="Granchi Z."/>
            <person name="Peng M."/>
            <person name="de Vries R.P."/>
            <person name="Hilden K."/>
            <person name="Makela M.R."/>
            <person name="Grigoriev I."/>
            <person name="Riley R."/>
        </authorList>
    </citation>
    <scope>NUCLEOTIDE SEQUENCE [LARGE SCALE GENOMIC DNA]</scope>
    <source>
        <strain evidence="17 18">FBCC195</strain>
    </source>
</reference>
<dbReference type="GO" id="GO:0016562">
    <property type="term" value="P:protein import into peroxisome matrix, receptor recycling"/>
    <property type="evidence" value="ECO:0007669"/>
    <property type="project" value="UniProtKB-ARBA"/>
</dbReference>
<keyword evidence="18" id="KW-1185">Reference proteome</keyword>
<comment type="subcellular location">
    <subcellularLocation>
        <location evidence="1">Peroxisome membrane</location>
        <topology evidence="1">Multi-pass membrane protein</topology>
    </subcellularLocation>
</comment>
<dbReference type="CDD" id="cd16451">
    <property type="entry name" value="mRING_PEX12"/>
    <property type="match status" value="1"/>
</dbReference>
<keyword evidence="5" id="KW-0813">Transport</keyword>
<dbReference type="PANTHER" id="PTHR12888:SF0">
    <property type="entry name" value="PEROXISOME ASSEMBLY PROTEIN 12"/>
    <property type="match status" value="1"/>
</dbReference>
<dbReference type="STRING" id="98765.A0A2R6S4X0"/>